<protein>
    <submittedName>
        <fullName evidence="6">Uncharacterized protein</fullName>
    </submittedName>
</protein>
<proteinExistence type="predicted"/>
<evidence type="ECO:0000256" key="4">
    <source>
        <dbReference type="ARBA" id="ARBA00023136"/>
    </source>
</evidence>
<name>A0A803KUX9_CHEQI</name>
<evidence type="ECO:0000313" key="7">
    <source>
        <dbReference type="Proteomes" id="UP000596660"/>
    </source>
</evidence>
<comment type="subcellular location">
    <subcellularLocation>
        <location evidence="1">Membrane</location>
        <topology evidence="1">Single-pass type II membrane protein</topology>
    </subcellularLocation>
</comment>
<evidence type="ECO:0000256" key="3">
    <source>
        <dbReference type="ARBA" id="ARBA00022679"/>
    </source>
</evidence>
<reference evidence="6" key="2">
    <citation type="submission" date="2021-03" db="UniProtKB">
        <authorList>
            <consortium name="EnsemblPlants"/>
        </authorList>
    </citation>
    <scope>IDENTIFICATION</scope>
</reference>
<dbReference type="GO" id="GO:0016757">
    <property type="term" value="F:glycosyltransferase activity"/>
    <property type="evidence" value="ECO:0007669"/>
    <property type="project" value="UniProtKB-KW"/>
</dbReference>
<organism evidence="6 7">
    <name type="scientific">Chenopodium quinoa</name>
    <name type="common">Quinoa</name>
    <dbReference type="NCBI Taxonomy" id="63459"/>
    <lineage>
        <taxon>Eukaryota</taxon>
        <taxon>Viridiplantae</taxon>
        <taxon>Streptophyta</taxon>
        <taxon>Embryophyta</taxon>
        <taxon>Tracheophyta</taxon>
        <taxon>Spermatophyta</taxon>
        <taxon>Magnoliopsida</taxon>
        <taxon>eudicotyledons</taxon>
        <taxon>Gunneridae</taxon>
        <taxon>Pentapetalae</taxon>
        <taxon>Caryophyllales</taxon>
        <taxon>Chenopodiaceae</taxon>
        <taxon>Chenopodioideae</taxon>
        <taxon>Atripliceae</taxon>
        <taxon>Chenopodium</taxon>
    </lineage>
</organism>
<keyword evidence="4" id="KW-0472">Membrane</keyword>
<evidence type="ECO:0000256" key="5">
    <source>
        <dbReference type="ARBA" id="ARBA00023180"/>
    </source>
</evidence>
<dbReference type="InterPro" id="IPR003406">
    <property type="entry name" value="Glyco_trans_14"/>
</dbReference>
<keyword evidence="5" id="KW-0325">Glycoprotein</keyword>
<sequence length="276" mass="31851">MVASGISLFVSEDFIPVQSTPASGIELSGNGFRDFGDWIAPRGLWHTMSDQELLWRASMVPHIKDYPYNRTPKVAFMFLTRKTLPLAPLWELFFKGHQGLYSIYLHTSSESIEEHVEPSVFYQRRIPSKPVEWGRATMVDAERRLLANALLDFLTIYDYLIKSKHSFVGSFDDPRKVGRGRYNKRMAPAIQLSDWRKGNQWFELNRDLGIAVVSDEAFYPVFRDHCRPPCYIDEHYLATLVVKIGKDSNSNRSITWVDWSKPGSHPTTFVRKDVSE</sequence>
<dbReference type="EnsemblPlants" id="AUR62002837-RA">
    <property type="protein sequence ID" value="AUR62002837-RA:cds"/>
    <property type="gene ID" value="AUR62002837"/>
</dbReference>
<dbReference type="Proteomes" id="UP000596660">
    <property type="component" value="Unplaced"/>
</dbReference>
<accession>A0A803KUX9</accession>
<dbReference type="PANTHER" id="PTHR31042:SF91">
    <property type="entry name" value="CORE-2_I-BRANCHING BETA-1,6-N-ACETYLGLUCOSAMINYLTRANSFERASE FAMILY PROTEIN"/>
    <property type="match status" value="1"/>
</dbReference>
<keyword evidence="7" id="KW-1185">Reference proteome</keyword>
<dbReference type="OMA" id="DEELMWQ"/>
<dbReference type="AlphaFoldDB" id="A0A803KUX9"/>
<dbReference type="PANTHER" id="PTHR31042">
    <property type="entry name" value="CORE-2/I-BRANCHING BETA-1,6-N-ACETYLGLUCOSAMINYLTRANSFERASE FAMILY PROTEIN-RELATED"/>
    <property type="match status" value="1"/>
</dbReference>
<evidence type="ECO:0000256" key="2">
    <source>
        <dbReference type="ARBA" id="ARBA00022676"/>
    </source>
</evidence>
<reference evidence="6" key="1">
    <citation type="journal article" date="2017" name="Nature">
        <title>The genome of Chenopodium quinoa.</title>
        <authorList>
            <person name="Jarvis D.E."/>
            <person name="Ho Y.S."/>
            <person name="Lightfoot D.J."/>
            <person name="Schmoeckel S.M."/>
            <person name="Li B."/>
            <person name="Borm T.J.A."/>
            <person name="Ohyanagi H."/>
            <person name="Mineta K."/>
            <person name="Michell C.T."/>
            <person name="Saber N."/>
            <person name="Kharbatia N.M."/>
            <person name="Rupper R.R."/>
            <person name="Sharp A.R."/>
            <person name="Dally N."/>
            <person name="Boughton B.A."/>
            <person name="Woo Y.H."/>
            <person name="Gao G."/>
            <person name="Schijlen E.G.W.M."/>
            <person name="Guo X."/>
            <person name="Momin A.A."/>
            <person name="Negrao S."/>
            <person name="Al-Babili S."/>
            <person name="Gehring C."/>
            <person name="Roessner U."/>
            <person name="Jung C."/>
            <person name="Murphy K."/>
            <person name="Arold S.T."/>
            <person name="Gojobori T."/>
            <person name="van der Linden C.G."/>
            <person name="van Loo E.N."/>
            <person name="Jellen E.N."/>
            <person name="Maughan P.J."/>
            <person name="Tester M."/>
        </authorList>
    </citation>
    <scope>NUCLEOTIDE SEQUENCE [LARGE SCALE GENOMIC DNA]</scope>
    <source>
        <strain evidence="6">cv. PI 614886</strain>
    </source>
</reference>
<dbReference type="Pfam" id="PF02485">
    <property type="entry name" value="Branch"/>
    <property type="match status" value="1"/>
</dbReference>
<evidence type="ECO:0000313" key="6">
    <source>
        <dbReference type="EnsemblPlants" id="AUR62002837-RA:cds"/>
    </source>
</evidence>
<keyword evidence="2" id="KW-0328">Glycosyltransferase</keyword>
<dbReference type="GO" id="GO:0016020">
    <property type="term" value="C:membrane"/>
    <property type="evidence" value="ECO:0007669"/>
    <property type="project" value="UniProtKB-SubCell"/>
</dbReference>
<evidence type="ECO:0000256" key="1">
    <source>
        <dbReference type="ARBA" id="ARBA00004606"/>
    </source>
</evidence>
<keyword evidence="3" id="KW-0808">Transferase</keyword>
<dbReference type="InterPro" id="IPR044174">
    <property type="entry name" value="BC10-like"/>
</dbReference>
<dbReference type="Gramene" id="AUR62002837-RA">
    <property type="protein sequence ID" value="AUR62002837-RA:cds"/>
    <property type="gene ID" value="AUR62002837"/>
</dbReference>